<dbReference type="InterPro" id="IPR029057">
    <property type="entry name" value="PRTase-like"/>
</dbReference>
<comment type="caution">
    <text evidence="3">The sequence shown here is derived from an EMBL/GenBank/DDBJ whole genome shotgun (WGS) entry which is preliminary data.</text>
</comment>
<dbReference type="PANTHER" id="PTHR47505">
    <property type="entry name" value="DNA UTILIZATION PROTEIN YHGH"/>
    <property type="match status" value="1"/>
</dbReference>
<keyword evidence="4" id="KW-1185">Reference proteome</keyword>
<dbReference type="InterPro" id="IPR051910">
    <property type="entry name" value="ComF/GntX_DNA_util-trans"/>
</dbReference>
<reference evidence="3 4" key="1">
    <citation type="submission" date="2021-01" db="EMBL/GenBank/DDBJ databases">
        <title>Genomic Encyclopedia of Type Strains, Phase IV (KMG-IV): sequencing the most valuable type-strain genomes for metagenomic binning, comparative biology and taxonomic classification.</title>
        <authorList>
            <person name="Goeker M."/>
        </authorList>
    </citation>
    <scope>NUCLEOTIDE SEQUENCE [LARGE SCALE GENOMIC DNA]</scope>
    <source>
        <strain evidence="3 4">DSM 104297</strain>
    </source>
</reference>
<dbReference type="Proteomes" id="UP000809829">
    <property type="component" value="Unassembled WGS sequence"/>
</dbReference>
<accession>A0ABS2QYB1</accession>
<evidence type="ECO:0000259" key="2">
    <source>
        <dbReference type="Pfam" id="PF00156"/>
    </source>
</evidence>
<dbReference type="PANTHER" id="PTHR47505:SF1">
    <property type="entry name" value="DNA UTILIZATION PROTEIN YHGH"/>
    <property type="match status" value="1"/>
</dbReference>
<sequence>MDNCLYCHQPLRHSSSWHHFFSPNHRVQLCHMCKEKLLKISGELCQKCGRPLSALSPQYYQSGLCSDCQKWEQDAVYKGTLGQNRSLYLYNSFCKDVMAQFKFRGDYALLHLFQSDWVTLYKQVYSPAYLLVPIPLSDERLYERGFNQSLALAELLSSNIYEGLTRIHHEKQSKKSRGERLEMKSVFNVRDGSRLKSKDVVLIDDIYTTGMTLHAAAIVLKQAGANSVQSFTLARS</sequence>
<evidence type="ECO:0000313" key="3">
    <source>
        <dbReference type="EMBL" id="MBM7704460.1"/>
    </source>
</evidence>
<gene>
    <name evidence="3" type="ORF">JOC83_003317</name>
</gene>
<evidence type="ECO:0000313" key="4">
    <source>
        <dbReference type="Proteomes" id="UP000809829"/>
    </source>
</evidence>
<protein>
    <submittedName>
        <fullName evidence="3">Competence protein ComFC</fullName>
    </submittedName>
</protein>
<proteinExistence type="inferred from homology"/>
<dbReference type="CDD" id="cd06223">
    <property type="entry name" value="PRTases_typeI"/>
    <property type="match status" value="1"/>
</dbReference>
<dbReference type="SUPFAM" id="SSF53271">
    <property type="entry name" value="PRTase-like"/>
    <property type="match status" value="1"/>
</dbReference>
<evidence type="ECO:0000256" key="1">
    <source>
        <dbReference type="ARBA" id="ARBA00008007"/>
    </source>
</evidence>
<organism evidence="3 4">
    <name type="scientific">Priestia iocasae</name>
    <dbReference type="NCBI Taxonomy" id="2291674"/>
    <lineage>
        <taxon>Bacteria</taxon>
        <taxon>Bacillati</taxon>
        <taxon>Bacillota</taxon>
        <taxon>Bacilli</taxon>
        <taxon>Bacillales</taxon>
        <taxon>Bacillaceae</taxon>
        <taxon>Priestia</taxon>
    </lineage>
</organism>
<dbReference type="Pfam" id="PF00156">
    <property type="entry name" value="Pribosyltran"/>
    <property type="match status" value="1"/>
</dbReference>
<dbReference type="InterPro" id="IPR000836">
    <property type="entry name" value="PRTase_dom"/>
</dbReference>
<dbReference type="EMBL" id="JAFBFC010000007">
    <property type="protein sequence ID" value="MBM7704460.1"/>
    <property type="molecule type" value="Genomic_DNA"/>
</dbReference>
<dbReference type="Gene3D" id="3.40.50.2020">
    <property type="match status" value="1"/>
</dbReference>
<name>A0ABS2QYB1_9BACI</name>
<dbReference type="RefSeq" id="WP_239583598.1">
    <property type="nucleotide sequence ID" value="NZ_JAFBFC010000007.1"/>
</dbReference>
<comment type="similarity">
    <text evidence="1">Belongs to the ComF/GntX family.</text>
</comment>
<feature type="domain" description="Phosphoribosyltransferase" evidence="2">
    <location>
        <begin position="149"/>
        <end position="234"/>
    </location>
</feature>